<dbReference type="Proteomes" id="UP000887458">
    <property type="component" value="Unassembled WGS sequence"/>
</dbReference>
<dbReference type="InterPro" id="IPR008969">
    <property type="entry name" value="CarboxyPept-like_regulatory"/>
</dbReference>
<dbReference type="Gene3D" id="2.60.40.1120">
    <property type="entry name" value="Carboxypeptidase-like, regulatory domain"/>
    <property type="match status" value="1"/>
</dbReference>
<evidence type="ECO:0000313" key="12">
    <source>
        <dbReference type="Proteomes" id="UP000887458"/>
    </source>
</evidence>
<protein>
    <recommendedName>
        <fullName evidence="10">Peptidase M14 domain-containing protein</fullName>
    </recommendedName>
</protein>
<evidence type="ECO:0000256" key="9">
    <source>
        <dbReference type="SAM" id="MobiDB-lite"/>
    </source>
</evidence>
<evidence type="ECO:0000259" key="10">
    <source>
        <dbReference type="PROSITE" id="PS52035"/>
    </source>
</evidence>
<keyword evidence="7" id="KW-0325">Glycoprotein</keyword>
<dbReference type="Pfam" id="PF13620">
    <property type="entry name" value="CarboxypepD_reg"/>
    <property type="match status" value="1"/>
</dbReference>
<evidence type="ECO:0000256" key="5">
    <source>
        <dbReference type="ARBA" id="ARBA00022801"/>
    </source>
</evidence>
<dbReference type="PANTHER" id="PTHR11532:SF84">
    <property type="entry name" value="CARBOXYPEPTIDASE M"/>
    <property type="match status" value="1"/>
</dbReference>
<keyword evidence="4" id="KW-0479">Metal-binding</keyword>
<dbReference type="InterPro" id="IPR057247">
    <property type="entry name" value="CARBOXYPEPT_ZN_2"/>
</dbReference>
<dbReference type="PROSITE" id="PS00132">
    <property type="entry name" value="CARBOXYPEPT_ZN_1"/>
    <property type="match status" value="1"/>
</dbReference>
<evidence type="ECO:0000256" key="7">
    <source>
        <dbReference type="ARBA" id="ARBA00023180"/>
    </source>
</evidence>
<keyword evidence="3" id="KW-0121">Carboxypeptidase</keyword>
<feature type="region of interest" description="Disordered" evidence="9">
    <location>
        <begin position="514"/>
        <end position="535"/>
    </location>
</feature>
<proteinExistence type="inferred from homology"/>
<feature type="domain" description="Peptidase M14" evidence="10">
    <location>
        <begin position="50"/>
        <end position="350"/>
    </location>
</feature>
<gene>
    <name evidence="11" type="ORF">DERP_003032</name>
</gene>
<accession>A0ABQ8JIP6</accession>
<evidence type="ECO:0000256" key="2">
    <source>
        <dbReference type="ARBA" id="ARBA00005988"/>
    </source>
</evidence>
<sequence length="586" mass="67668">MRFTNVVMWSFFTAFFLLYLMAIRLVRGQFILSSSSTTNHPQQQKFIDFNYHNHESMETIMRTFAQTYPKLCQLYSIGKSVQGRNLWVLLITKNPSSSNDDDTLLKPNVKYVANMHGNEAVGRELLLHLIEYLLTNYENDPYIRSLVDNTRIHLMPSMNPDGFESSREGQCIGGNGRFNMRGIDLNRNFPDKFTMRNEKEQEEVSAIRRWLEHIPFVLSANLHGGALVASYPYDNTPVNMLSRWKLSYEPSLTPDNDVFKHLAEVYSFNHQTMYQGKPCPDGSSESFPNGTTNGAKWYPFSGGMQDYNYVHGSCMEITLELSCCKYPPHSQLPEFWRQNKNALIAYLNEVHRGLRGLITDQHGQPVANVQLKIKGRDIPFKSTKRGEFWRILLPGNYQLQAKAIGYQTLEKSFQINDGQITYLNLELKPSYGQQQSLHDNNNNNDDQITTTTTTTITTTKLPIKSDKQHPFPFELNDPYLFTTKTISTKTPSTIFTKTTNLINDYSNNNNNHIFGKQLPKRNSQSSSSVSTLRQPSSITNLINQFTSNMNNNQNNNNNRRFTYVWHPRSWIDLISNYNQQQQQQQR</sequence>
<dbReference type="InterPro" id="IPR050753">
    <property type="entry name" value="Peptidase_M14_domain"/>
</dbReference>
<keyword evidence="12" id="KW-1185">Reference proteome</keyword>
<dbReference type="Gene3D" id="3.40.630.10">
    <property type="entry name" value="Zn peptidases"/>
    <property type="match status" value="1"/>
</dbReference>
<reference evidence="11 12" key="2">
    <citation type="journal article" date="2022" name="Mol. Biol. Evol.">
        <title>Comparative Genomics Reveals Insights into the Divergent Evolution of Astigmatic Mites and Household Pest Adaptations.</title>
        <authorList>
            <person name="Xiong Q."/>
            <person name="Wan A.T."/>
            <person name="Liu X."/>
            <person name="Fung C.S."/>
            <person name="Xiao X."/>
            <person name="Malainual N."/>
            <person name="Hou J."/>
            <person name="Wang L."/>
            <person name="Wang M."/>
            <person name="Yang K.Y."/>
            <person name="Cui Y."/>
            <person name="Leung E.L."/>
            <person name="Nong W."/>
            <person name="Shin S.K."/>
            <person name="Au S.W."/>
            <person name="Jeong K.Y."/>
            <person name="Chew F.T."/>
            <person name="Hui J.H."/>
            <person name="Leung T.F."/>
            <person name="Tungtrongchitr A."/>
            <person name="Zhong N."/>
            <person name="Liu Z."/>
            <person name="Tsui S.K."/>
        </authorList>
    </citation>
    <scope>NUCLEOTIDE SEQUENCE [LARGE SCALE GENOMIC DNA]</scope>
    <source>
        <strain evidence="11">Derp</strain>
    </source>
</reference>
<evidence type="ECO:0000256" key="6">
    <source>
        <dbReference type="ARBA" id="ARBA00022833"/>
    </source>
</evidence>
<evidence type="ECO:0000256" key="1">
    <source>
        <dbReference type="ARBA" id="ARBA00001947"/>
    </source>
</evidence>
<dbReference type="CDD" id="cd03858">
    <property type="entry name" value="M14_CP_N-E_like"/>
    <property type="match status" value="1"/>
</dbReference>
<comment type="similarity">
    <text evidence="2 8">Belongs to the peptidase M14 family.</text>
</comment>
<dbReference type="InterPro" id="IPR057246">
    <property type="entry name" value="CARBOXYPEPT_ZN_1"/>
</dbReference>
<dbReference type="SUPFAM" id="SSF49464">
    <property type="entry name" value="Carboxypeptidase regulatory domain-like"/>
    <property type="match status" value="1"/>
</dbReference>
<evidence type="ECO:0000313" key="11">
    <source>
        <dbReference type="EMBL" id="KAH9422357.1"/>
    </source>
</evidence>
<keyword evidence="3" id="KW-0645">Protease</keyword>
<dbReference type="InterPro" id="IPR000834">
    <property type="entry name" value="Peptidase_M14"/>
</dbReference>
<reference evidence="11 12" key="1">
    <citation type="journal article" date="2018" name="J. Allergy Clin. Immunol.">
        <title>High-quality assembly of Dermatophagoides pteronyssinus genome and transcriptome reveals a wide range of novel allergens.</title>
        <authorList>
            <person name="Liu X.Y."/>
            <person name="Yang K.Y."/>
            <person name="Wang M.Q."/>
            <person name="Kwok J.S."/>
            <person name="Zeng X."/>
            <person name="Yang Z."/>
            <person name="Xiao X.J."/>
            <person name="Lau C.P."/>
            <person name="Li Y."/>
            <person name="Huang Z.M."/>
            <person name="Ba J.G."/>
            <person name="Yim A.K."/>
            <person name="Ouyang C.Y."/>
            <person name="Ngai S.M."/>
            <person name="Chan T.F."/>
            <person name="Leung E.L."/>
            <person name="Liu L."/>
            <person name="Liu Z.G."/>
            <person name="Tsui S.K."/>
        </authorList>
    </citation>
    <scope>NUCLEOTIDE SEQUENCE [LARGE SCALE GENOMIC DNA]</scope>
    <source>
        <strain evidence="11">Derp</strain>
    </source>
</reference>
<keyword evidence="6" id="KW-0862">Zinc</keyword>
<dbReference type="PANTHER" id="PTHR11532">
    <property type="entry name" value="PROTEASE M14 CARBOXYPEPTIDASE"/>
    <property type="match status" value="1"/>
</dbReference>
<organism evidence="11 12">
    <name type="scientific">Dermatophagoides pteronyssinus</name>
    <name type="common">European house dust mite</name>
    <dbReference type="NCBI Taxonomy" id="6956"/>
    <lineage>
        <taxon>Eukaryota</taxon>
        <taxon>Metazoa</taxon>
        <taxon>Ecdysozoa</taxon>
        <taxon>Arthropoda</taxon>
        <taxon>Chelicerata</taxon>
        <taxon>Arachnida</taxon>
        <taxon>Acari</taxon>
        <taxon>Acariformes</taxon>
        <taxon>Sarcoptiformes</taxon>
        <taxon>Astigmata</taxon>
        <taxon>Psoroptidia</taxon>
        <taxon>Analgoidea</taxon>
        <taxon>Pyroglyphidae</taxon>
        <taxon>Dermatophagoidinae</taxon>
        <taxon>Dermatophagoides</taxon>
    </lineage>
</organism>
<feature type="compositionally biased region" description="Low complexity" evidence="9">
    <location>
        <begin position="523"/>
        <end position="535"/>
    </location>
</feature>
<evidence type="ECO:0000256" key="8">
    <source>
        <dbReference type="PROSITE-ProRule" id="PRU01379"/>
    </source>
</evidence>
<dbReference type="EMBL" id="NJHN03000036">
    <property type="protein sequence ID" value="KAH9422357.1"/>
    <property type="molecule type" value="Genomic_DNA"/>
</dbReference>
<comment type="cofactor">
    <cofactor evidence="1">
        <name>Zn(2+)</name>
        <dbReference type="ChEBI" id="CHEBI:29105"/>
    </cofactor>
</comment>
<dbReference type="PRINTS" id="PR00765">
    <property type="entry name" value="CRBOXYPTASEA"/>
</dbReference>
<dbReference type="SUPFAM" id="SSF53187">
    <property type="entry name" value="Zn-dependent exopeptidases"/>
    <property type="match status" value="1"/>
</dbReference>
<name>A0ABQ8JIP6_DERPT</name>
<evidence type="ECO:0000256" key="3">
    <source>
        <dbReference type="ARBA" id="ARBA00022645"/>
    </source>
</evidence>
<comment type="caution">
    <text evidence="11">The sequence shown here is derived from an EMBL/GenBank/DDBJ whole genome shotgun (WGS) entry which is preliminary data.</text>
</comment>
<dbReference type="Pfam" id="PF00246">
    <property type="entry name" value="Peptidase_M14"/>
    <property type="match status" value="1"/>
</dbReference>
<feature type="active site" description="Proton donor/acceptor" evidence="8">
    <location>
        <position position="320"/>
    </location>
</feature>
<dbReference type="PROSITE" id="PS52035">
    <property type="entry name" value="PEPTIDASE_M14"/>
    <property type="match status" value="1"/>
</dbReference>
<dbReference type="PROSITE" id="PS00133">
    <property type="entry name" value="CARBOXYPEPT_ZN_2"/>
    <property type="match status" value="1"/>
</dbReference>
<keyword evidence="5" id="KW-0378">Hydrolase</keyword>
<evidence type="ECO:0000256" key="4">
    <source>
        <dbReference type="ARBA" id="ARBA00022723"/>
    </source>
</evidence>
<dbReference type="SMART" id="SM00631">
    <property type="entry name" value="Zn_pept"/>
    <property type="match status" value="1"/>
</dbReference>
<dbReference type="CDD" id="cd11308">
    <property type="entry name" value="Peptidase_M14NE-CP-C_like"/>
    <property type="match status" value="1"/>
</dbReference>